<accession>A0A9P1N997</accession>
<comment type="caution">
    <text evidence="2">The sequence shown here is derived from an EMBL/GenBank/DDBJ whole genome shotgun (WGS) entry which is preliminary data.</text>
</comment>
<evidence type="ECO:0000313" key="3">
    <source>
        <dbReference type="Proteomes" id="UP001152747"/>
    </source>
</evidence>
<protein>
    <submittedName>
        <fullName evidence="2">Uncharacterized protein</fullName>
    </submittedName>
</protein>
<feature type="chain" id="PRO_5040176092" evidence="1">
    <location>
        <begin position="19"/>
        <end position="92"/>
    </location>
</feature>
<keyword evidence="1" id="KW-0732">Signal</keyword>
<evidence type="ECO:0000313" key="2">
    <source>
        <dbReference type="EMBL" id="CAI5455801.1"/>
    </source>
</evidence>
<evidence type="ECO:0000256" key="1">
    <source>
        <dbReference type="SAM" id="SignalP"/>
    </source>
</evidence>
<feature type="signal peptide" evidence="1">
    <location>
        <begin position="1"/>
        <end position="18"/>
    </location>
</feature>
<proteinExistence type="predicted"/>
<dbReference type="EMBL" id="CANHGI010000006">
    <property type="protein sequence ID" value="CAI5455801.1"/>
    <property type="molecule type" value="Genomic_DNA"/>
</dbReference>
<reference evidence="2" key="1">
    <citation type="submission" date="2022-11" db="EMBL/GenBank/DDBJ databases">
        <authorList>
            <person name="Kikuchi T."/>
        </authorList>
    </citation>
    <scope>NUCLEOTIDE SEQUENCE</scope>
    <source>
        <strain evidence="2">PS1010</strain>
    </source>
</reference>
<keyword evidence="3" id="KW-1185">Reference proteome</keyword>
<dbReference type="OrthoDB" id="5776081at2759"/>
<organism evidence="2 3">
    <name type="scientific">Caenorhabditis angaria</name>
    <dbReference type="NCBI Taxonomy" id="860376"/>
    <lineage>
        <taxon>Eukaryota</taxon>
        <taxon>Metazoa</taxon>
        <taxon>Ecdysozoa</taxon>
        <taxon>Nematoda</taxon>
        <taxon>Chromadorea</taxon>
        <taxon>Rhabditida</taxon>
        <taxon>Rhabditina</taxon>
        <taxon>Rhabditomorpha</taxon>
        <taxon>Rhabditoidea</taxon>
        <taxon>Rhabditidae</taxon>
        <taxon>Peloderinae</taxon>
        <taxon>Caenorhabditis</taxon>
    </lineage>
</organism>
<sequence length="92" mass="10643">MNQILVFITLFTVNIAIAKMVDFDSSYSSGFSPKFDMSFGNENIRQQQPILGKRPQPILRNCYLSPIQCLLPVEQHQFQFASKFNKRVIPNF</sequence>
<dbReference type="AlphaFoldDB" id="A0A9P1N997"/>
<gene>
    <name evidence="2" type="ORF">CAMP_LOCUS18438</name>
</gene>
<name>A0A9P1N997_9PELO</name>
<dbReference type="Proteomes" id="UP001152747">
    <property type="component" value="Unassembled WGS sequence"/>
</dbReference>